<dbReference type="PANTHER" id="PTHR31973:SF187">
    <property type="entry name" value="MUTATOR TRANSPOSASE MUDRA PROTEIN"/>
    <property type="match status" value="1"/>
</dbReference>
<organism evidence="2 3">
    <name type="scientific">Dipteronia dyeriana</name>
    <dbReference type="NCBI Taxonomy" id="168575"/>
    <lineage>
        <taxon>Eukaryota</taxon>
        <taxon>Viridiplantae</taxon>
        <taxon>Streptophyta</taxon>
        <taxon>Embryophyta</taxon>
        <taxon>Tracheophyta</taxon>
        <taxon>Spermatophyta</taxon>
        <taxon>Magnoliopsida</taxon>
        <taxon>eudicotyledons</taxon>
        <taxon>Gunneridae</taxon>
        <taxon>Pentapetalae</taxon>
        <taxon>rosids</taxon>
        <taxon>malvids</taxon>
        <taxon>Sapindales</taxon>
        <taxon>Sapindaceae</taxon>
        <taxon>Hippocastanoideae</taxon>
        <taxon>Acereae</taxon>
        <taxon>Dipteronia</taxon>
    </lineage>
</organism>
<reference evidence="2" key="1">
    <citation type="journal article" date="2023" name="Plant J.">
        <title>Genome sequences and population genomics provide insights into the demographic history, inbreeding, and mutation load of two 'living fossil' tree species of Dipteronia.</title>
        <authorList>
            <person name="Feng Y."/>
            <person name="Comes H.P."/>
            <person name="Chen J."/>
            <person name="Zhu S."/>
            <person name="Lu R."/>
            <person name="Zhang X."/>
            <person name="Li P."/>
            <person name="Qiu J."/>
            <person name="Olsen K.M."/>
            <person name="Qiu Y."/>
        </authorList>
    </citation>
    <scope>NUCLEOTIDE SEQUENCE</scope>
    <source>
        <strain evidence="2">KIB01</strain>
    </source>
</reference>
<name>A0AAD9TWR6_9ROSI</name>
<dbReference type="PANTHER" id="PTHR31973">
    <property type="entry name" value="POLYPROTEIN, PUTATIVE-RELATED"/>
    <property type="match status" value="1"/>
</dbReference>
<keyword evidence="3" id="KW-1185">Reference proteome</keyword>
<accession>A0AAD9TWR6</accession>
<gene>
    <name evidence="2" type="ORF">Ddye_025364</name>
</gene>
<feature type="region of interest" description="Disordered" evidence="1">
    <location>
        <begin position="1"/>
        <end position="69"/>
    </location>
</feature>
<dbReference type="AlphaFoldDB" id="A0AAD9TWR6"/>
<dbReference type="EMBL" id="JANJYI010000007">
    <property type="protein sequence ID" value="KAK2643601.1"/>
    <property type="molecule type" value="Genomic_DNA"/>
</dbReference>
<evidence type="ECO:0008006" key="4">
    <source>
        <dbReference type="Google" id="ProtNLM"/>
    </source>
</evidence>
<evidence type="ECO:0000256" key="1">
    <source>
        <dbReference type="SAM" id="MobiDB-lite"/>
    </source>
</evidence>
<feature type="compositionally biased region" description="Acidic residues" evidence="1">
    <location>
        <begin position="46"/>
        <end position="55"/>
    </location>
</feature>
<comment type="caution">
    <text evidence="2">The sequence shown here is derived from an EMBL/GenBank/DDBJ whole genome shotgun (WGS) entry which is preliminary data.</text>
</comment>
<sequence>MEDDYLEAYSDNGNESEDFDNDFMEPEYQHEEEPEVVEHNDAFVDNGDEQNEGENDEHNNSGPENDEIQFDDEQKATLNELRKLDRKSSTVVIDTELGANGEHIFRRIYICLNACKVGWLVGCRPIICLDASHNKSQQKIQHKSQLMFAIGIDADYSYYLIAYTVVEKESYCTWKWFLVFLKIDLNLS</sequence>
<proteinExistence type="predicted"/>
<protein>
    <recommendedName>
        <fullName evidence="4">MULE transposase domain-containing protein</fullName>
    </recommendedName>
</protein>
<feature type="compositionally biased region" description="Acidic residues" evidence="1">
    <location>
        <begin position="14"/>
        <end position="26"/>
    </location>
</feature>
<dbReference type="Proteomes" id="UP001280121">
    <property type="component" value="Unassembled WGS sequence"/>
</dbReference>
<feature type="compositionally biased region" description="Basic and acidic residues" evidence="1">
    <location>
        <begin position="27"/>
        <end position="42"/>
    </location>
</feature>
<evidence type="ECO:0000313" key="3">
    <source>
        <dbReference type="Proteomes" id="UP001280121"/>
    </source>
</evidence>
<evidence type="ECO:0000313" key="2">
    <source>
        <dbReference type="EMBL" id="KAK2643601.1"/>
    </source>
</evidence>